<proteinExistence type="predicted"/>
<dbReference type="Proteomes" id="UP000571324">
    <property type="component" value="Unassembled WGS sequence"/>
</dbReference>
<dbReference type="GO" id="GO:0004523">
    <property type="term" value="F:RNA-DNA hybrid ribonuclease activity"/>
    <property type="evidence" value="ECO:0007669"/>
    <property type="project" value="InterPro"/>
</dbReference>
<dbReference type="Gene3D" id="3.30.420.10">
    <property type="entry name" value="Ribonuclease H-like superfamily/Ribonuclease H"/>
    <property type="match status" value="1"/>
</dbReference>
<keyword evidence="7" id="KW-0695">RNA-directed DNA polymerase</keyword>
<organism evidence="11 12">
    <name type="scientific">Origma solitaria</name>
    <dbReference type="NCBI Taxonomy" id="720586"/>
    <lineage>
        <taxon>Eukaryota</taxon>
        <taxon>Metazoa</taxon>
        <taxon>Chordata</taxon>
        <taxon>Craniata</taxon>
        <taxon>Vertebrata</taxon>
        <taxon>Euteleostomi</taxon>
        <taxon>Archelosauria</taxon>
        <taxon>Archosauria</taxon>
        <taxon>Dinosauria</taxon>
        <taxon>Saurischia</taxon>
        <taxon>Theropoda</taxon>
        <taxon>Coelurosauria</taxon>
        <taxon>Aves</taxon>
        <taxon>Neognathae</taxon>
        <taxon>Neoaves</taxon>
        <taxon>Telluraves</taxon>
        <taxon>Australaves</taxon>
        <taxon>Passeriformes</taxon>
        <taxon>Meliphagoidea</taxon>
        <taxon>Acanthizidae</taxon>
        <taxon>Origma</taxon>
    </lineage>
</organism>
<comment type="caution">
    <text evidence="11">The sequence shown here is derived from an EMBL/GenBank/DDBJ whole genome shotgun (WGS) entry which is preliminary data.</text>
</comment>
<evidence type="ECO:0000259" key="10">
    <source>
        <dbReference type="PROSITE" id="PS50879"/>
    </source>
</evidence>
<protein>
    <submittedName>
        <fullName evidence="11">POK19 protein</fullName>
    </submittedName>
</protein>
<dbReference type="InterPro" id="IPR017856">
    <property type="entry name" value="Integrase-like_N"/>
</dbReference>
<evidence type="ECO:0000256" key="4">
    <source>
        <dbReference type="ARBA" id="ARBA00022723"/>
    </source>
</evidence>
<keyword evidence="2" id="KW-0548">Nucleotidyltransferase</keyword>
<dbReference type="AlphaFoldDB" id="A0A7K6CVE8"/>
<dbReference type="SUPFAM" id="SSF53098">
    <property type="entry name" value="Ribonuclease H-like"/>
    <property type="match status" value="1"/>
</dbReference>
<keyword evidence="1" id="KW-0808">Transferase</keyword>
<keyword evidence="5" id="KW-0255">Endonuclease</keyword>
<keyword evidence="8" id="KW-0862">Zinc</keyword>
<evidence type="ECO:0000256" key="5">
    <source>
        <dbReference type="ARBA" id="ARBA00022759"/>
    </source>
</evidence>
<gene>
    <name evidence="11" type="primary">Ervk19_1</name>
    <name evidence="11" type="ORF">ORISOL_R15382</name>
</gene>
<evidence type="ECO:0000256" key="2">
    <source>
        <dbReference type="ARBA" id="ARBA00022695"/>
    </source>
</evidence>
<keyword evidence="12" id="KW-1185">Reference proteome</keyword>
<dbReference type="PROSITE" id="PS50879">
    <property type="entry name" value="RNASE_H_1"/>
    <property type="match status" value="1"/>
</dbReference>
<evidence type="ECO:0000256" key="1">
    <source>
        <dbReference type="ARBA" id="ARBA00022679"/>
    </source>
</evidence>
<evidence type="ECO:0000256" key="3">
    <source>
        <dbReference type="ARBA" id="ARBA00022722"/>
    </source>
</evidence>
<dbReference type="EMBL" id="VZRL01001285">
    <property type="protein sequence ID" value="NWV18729.1"/>
    <property type="molecule type" value="Genomic_DNA"/>
</dbReference>
<dbReference type="PANTHER" id="PTHR41694">
    <property type="entry name" value="ENDOGENOUS RETROVIRUS GROUP K MEMBER POL PROTEIN"/>
    <property type="match status" value="1"/>
</dbReference>
<name>A0A7K6CVE8_9PASS</name>
<dbReference type="PROSITE" id="PS50876">
    <property type="entry name" value="ZF_INTEGRASE"/>
    <property type="match status" value="1"/>
</dbReference>
<dbReference type="PANTHER" id="PTHR41694:SF3">
    <property type="entry name" value="RNA-DIRECTED DNA POLYMERASE-RELATED"/>
    <property type="match status" value="1"/>
</dbReference>
<keyword evidence="6" id="KW-0378">Hydrolase</keyword>
<feature type="non-terminal residue" evidence="11">
    <location>
        <position position="245"/>
    </location>
</feature>
<dbReference type="GO" id="GO:0035613">
    <property type="term" value="F:RNA stem-loop binding"/>
    <property type="evidence" value="ECO:0007669"/>
    <property type="project" value="TreeGrafter"/>
</dbReference>
<feature type="non-terminal residue" evidence="11">
    <location>
        <position position="1"/>
    </location>
</feature>
<feature type="domain" description="RNase H type-1" evidence="10">
    <location>
        <begin position="66"/>
        <end position="202"/>
    </location>
</feature>
<dbReference type="Gene3D" id="1.10.10.200">
    <property type="match status" value="1"/>
</dbReference>
<evidence type="ECO:0000256" key="7">
    <source>
        <dbReference type="ARBA" id="ARBA00022918"/>
    </source>
</evidence>
<dbReference type="InterPro" id="IPR002156">
    <property type="entry name" value="RNaseH_domain"/>
</dbReference>
<dbReference type="OrthoDB" id="9395371at2759"/>
<keyword evidence="8" id="KW-0863">Zinc-finger</keyword>
<dbReference type="InterPro" id="IPR003308">
    <property type="entry name" value="Integrase_Zn-bd_dom_N"/>
</dbReference>
<reference evidence="11 12" key="1">
    <citation type="submission" date="2019-09" db="EMBL/GenBank/DDBJ databases">
        <title>Bird 10,000 Genomes (B10K) Project - Family phase.</title>
        <authorList>
            <person name="Zhang G."/>
        </authorList>
    </citation>
    <scope>NUCLEOTIDE SEQUENCE [LARGE SCALE GENOMIC DNA]</scope>
    <source>
        <strain evidence="11">B10K-DU-029-52</strain>
    </source>
</reference>
<feature type="domain" description="Integrase-type" evidence="9">
    <location>
        <begin position="207"/>
        <end position="245"/>
    </location>
</feature>
<keyword evidence="3" id="KW-0540">Nuclease</keyword>
<evidence type="ECO:0000313" key="12">
    <source>
        <dbReference type="Proteomes" id="UP000571324"/>
    </source>
</evidence>
<dbReference type="InterPro" id="IPR012337">
    <property type="entry name" value="RNaseH-like_sf"/>
</dbReference>
<evidence type="ECO:0000313" key="11">
    <source>
        <dbReference type="EMBL" id="NWV18729.1"/>
    </source>
</evidence>
<sequence length="245" mass="27341">MVKNPARIVLPIQQEYFEWSFAKSTPLQAALQNFLGQIAYHLPSHKLLQLTKSTPLSLHPKNTRVPLPGPTVFTDGSGRIGKAIVTWRDESGWQVLEGHELGSAQLVELRAVTMAFQRFSHVPLNLVTDSAYVADIAQHLDCSLLREVNNVALFLLLKALWSAIQDRDYPYYILHVRSHSFLPGFIAEGNSRADKLPSPARVAPQPDTVAQAKASHDFFHQSAHTLQRQFSLTPSQARDILNSCS</sequence>
<evidence type="ECO:0000259" key="9">
    <source>
        <dbReference type="PROSITE" id="PS50876"/>
    </source>
</evidence>
<accession>A0A7K6CVE8</accession>
<dbReference type="GO" id="GO:0008270">
    <property type="term" value="F:zinc ion binding"/>
    <property type="evidence" value="ECO:0007669"/>
    <property type="project" value="UniProtKB-KW"/>
</dbReference>
<dbReference type="InterPro" id="IPR036397">
    <property type="entry name" value="RNaseH_sf"/>
</dbReference>
<dbReference type="GO" id="GO:0003964">
    <property type="term" value="F:RNA-directed DNA polymerase activity"/>
    <property type="evidence" value="ECO:0007669"/>
    <property type="project" value="UniProtKB-KW"/>
</dbReference>
<dbReference type="Pfam" id="PF02022">
    <property type="entry name" value="Integrase_Zn"/>
    <property type="match status" value="1"/>
</dbReference>
<keyword evidence="4" id="KW-0479">Metal-binding</keyword>
<dbReference type="Pfam" id="PF00075">
    <property type="entry name" value="RNase_H"/>
    <property type="match status" value="1"/>
</dbReference>
<evidence type="ECO:0000256" key="8">
    <source>
        <dbReference type="PROSITE-ProRule" id="PRU00450"/>
    </source>
</evidence>
<dbReference type="SUPFAM" id="SSF46919">
    <property type="entry name" value="N-terminal Zn binding domain of HIV integrase"/>
    <property type="match status" value="1"/>
</dbReference>
<evidence type="ECO:0000256" key="6">
    <source>
        <dbReference type="ARBA" id="ARBA00022801"/>
    </source>
</evidence>